<accession>A0A9P5JUK0</accession>
<keyword evidence="10" id="KW-1015">Disulfide bond</keyword>
<dbReference type="OrthoDB" id="270009at2759"/>
<evidence type="ECO:0000256" key="3">
    <source>
        <dbReference type="ARBA" id="ARBA00022723"/>
    </source>
</evidence>
<dbReference type="PANTHER" id="PTHR12151">
    <property type="entry name" value="ELECTRON TRANSPORT PROTIN SCO1/SENC FAMILY MEMBER"/>
    <property type="match status" value="1"/>
</dbReference>
<dbReference type="GO" id="GO:0016531">
    <property type="term" value="F:copper chaperone activity"/>
    <property type="evidence" value="ECO:0007669"/>
    <property type="project" value="InterPro"/>
</dbReference>
<dbReference type="GO" id="GO:0005743">
    <property type="term" value="C:mitochondrial inner membrane"/>
    <property type="evidence" value="ECO:0007669"/>
    <property type="project" value="UniProtKB-SubCell"/>
</dbReference>
<keyword evidence="6 8" id="KW-0496">Mitochondrion</keyword>
<dbReference type="Pfam" id="PF02630">
    <property type="entry name" value="SCO1-SenC"/>
    <property type="match status" value="1"/>
</dbReference>
<comment type="caution">
    <text evidence="13">The sequence shown here is derived from an EMBL/GenBank/DDBJ whole genome shotgun (WGS) entry which is preliminary data.</text>
</comment>
<keyword evidence="3 9" id="KW-0479">Metal-binding</keyword>
<dbReference type="GO" id="GO:0005507">
    <property type="term" value="F:copper ion binding"/>
    <property type="evidence" value="ECO:0007669"/>
    <property type="project" value="InterPro"/>
</dbReference>
<organism evidence="13 14">
    <name type="scientific">Russula ochroleuca</name>
    <dbReference type="NCBI Taxonomy" id="152965"/>
    <lineage>
        <taxon>Eukaryota</taxon>
        <taxon>Fungi</taxon>
        <taxon>Dikarya</taxon>
        <taxon>Basidiomycota</taxon>
        <taxon>Agaricomycotina</taxon>
        <taxon>Agaricomycetes</taxon>
        <taxon>Russulales</taxon>
        <taxon>Russulaceae</taxon>
        <taxon>Russula</taxon>
    </lineage>
</organism>
<dbReference type="InterPro" id="IPR017276">
    <property type="entry name" value="Synth_of_cyt-c-oxidase_Sco1/2"/>
</dbReference>
<dbReference type="InterPro" id="IPR013766">
    <property type="entry name" value="Thioredoxin_domain"/>
</dbReference>
<dbReference type="GO" id="GO:0033617">
    <property type="term" value="P:mitochondrial respiratory chain complex IV assembly"/>
    <property type="evidence" value="ECO:0007669"/>
    <property type="project" value="TreeGrafter"/>
</dbReference>
<dbReference type="SUPFAM" id="SSF52833">
    <property type="entry name" value="Thioredoxin-like"/>
    <property type="match status" value="1"/>
</dbReference>
<dbReference type="Gene3D" id="3.40.30.10">
    <property type="entry name" value="Glutaredoxin"/>
    <property type="match status" value="1"/>
</dbReference>
<reference evidence="13" key="2">
    <citation type="journal article" date="2020" name="Nat. Commun.">
        <title>Large-scale genome sequencing of mycorrhizal fungi provides insights into the early evolution of symbiotic traits.</title>
        <authorList>
            <person name="Miyauchi S."/>
            <person name="Kiss E."/>
            <person name="Kuo A."/>
            <person name="Drula E."/>
            <person name="Kohler A."/>
            <person name="Sanchez-Garcia M."/>
            <person name="Morin E."/>
            <person name="Andreopoulos B."/>
            <person name="Barry K.W."/>
            <person name="Bonito G."/>
            <person name="Buee M."/>
            <person name="Carver A."/>
            <person name="Chen C."/>
            <person name="Cichocki N."/>
            <person name="Clum A."/>
            <person name="Culley D."/>
            <person name="Crous P.W."/>
            <person name="Fauchery L."/>
            <person name="Girlanda M."/>
            <person name="Hayes R.D."/>
            <person name="Keri Z."/>
            <person name="LaButti K."/>
            <person name="Lipzen A."/>
            <person name="Lombard V."/>
            <person name="Magnuson J."/>
            <person name="Maillard F."/>
            <person name="Murat C."/>
            <person name="Nolan M."/>
            <person name="Ohm R.A."/>
            <person name="Pangilinan J."/>
            <person name="Pereira M.F."/>
            <person name="Perotto S."/>
            <person name="Peter M."/>
            <person name="Pfister S."/>
            <person name="Riley R."/>
            <person name="Sitrit Y."/>
            <person name="Stielow J.B."/>
            <person name="Szollosi G."/>
            <person name="Zifcakova L."/>
            <person name="Stursova M."/>
            <person name="Spatafora J.W."/>
            <person name="Tedersoo L."/>
            <person name="Vaario L.M."/>
            <person name="Yamada A."/>
            <person name="Yan M."/>
            <person name="Wang P."/>
            <person name="Xu J."/>
            <person name="Bruns T."/>
            <person name="Baldrian P."/>
            <person name="Vilgalys R."/>
            <person name="Dunand C."/>
            <person name="Henrissat B."/>
            <person name="Grigoriev I.V."/>
            <person name="Hibbett D."/>
            <person name="Nagy L.G."/>
            <person name="Martin F.M."/>
        </authorList>
    </citation>
    <scope>NUCLEOTIDE SEQUENCE</scope>
    <source>
        <strain evidence="13">Prilba</strain>
    </source>
</reference>
<keyword evidence="11" id="KW-0812">Transmembrane</keyword>
<evidence type="ECO:0000256" key="10">
    <source>
        <dbReference type="PIRSR" id="PIRSR603782-2"/>
    </source>
</evidence>
<evidence type="ECO:0000256" key="9">
    <source>
        <dbReference type="PIRSR" id="PIRSR037736-1"/>
    </source>
</evidence>
<comment type="similarity">
    <text evidence="2 8">Belongs to the SCO1/2 family.</text>
</comment>
<keyword evidence="5 9" id="KW-0186">Copper</keyword>
<keyword evidence="7 11" id="KW-0472">Membrane</keyword>
<proteinExistence type="inferred from homology"/>
<evidence type="ECO:0000256" key="5">
    <source>
        <dbReference type="ARBA" id="ARBA00023008"/>
    </source>
</evidence>
<evidence type="ECO:0000259" key="12">
    <source>
        <dbReference type="PROSITE" id="PS51352"/>
    </source>
</evidence>
<feature type="binding site" evidence="9">
    <location>
        <position position="139"/>
    </location>
    <ligand>
        <name>Cu cation</name>
        <dbReference type="ChEBI" id="CHEBI:23378"/>
    </ligand>
</feature>
<dbReference type="CDD" id="cd02968">
    <property type="entry name" value="SCO"/>
    <property type="match status" value="1"/>
</dbReference>
<dbReference type="InterPro" id="IPR036249">
    <property type="entry name" value="Thioredoxin-like_sf"/>
</dbReference>
<sequence>MNSVLRRSLHSSVLQRQLRTSKAFHHIPPLHIRGRTGWRQYSTHNPDGFKDKSAVGVFTPKAAALFILAGTGLYFYFRSEKQRLQEQKQKEMELRSVGRAHVGGPFEMMTHDGKPFTEKDLLGKWSLIYFGFTNCPDICPEELDKMSAAVVELEKTYGPIVQPIFISVDPARDTLPQMARYVRDFHPRLIGLAGDYATTKATCKAYRVYFSTPPGTKPGDDYLVDHSIFFYFMDPDGNFVDAFGKSSAEADVVERVKRELERWKAEKGRLV</sequence>
<dbReference type="PIRSF" id="PIRSF037736">
    <property type="entry name" value="SCO1"/>
    <property type="match status" value="1"/>
</dbReference>
<feature type="transmembrane region" description="Helical" evidence="11">
    <location>
        <begin position="58"/>
        <end position="77"/>
    </location>
</feature>
<dbReference type="InterPro" id="IPR003782">
    <property type="entry name" value="SCO1/SenC"/>
</dbReference>
<evidence type="ECO:0000256" key="6">
    <source>
        <dbReference type="ARBA" id="ARBA00023128"/>
    </source>
</evidence>
<evidence type="ECO:0000256" key="8">
    <source>
        <dbReference type="PIRNR" id="PIRNR037736"/>
    </source>
</evidence>
<dbReference type="PANTHER" id="PTHR12151:SF5">
    <property type="entry name" value="AT19154P"/>
    <property type="match status" value="1"/>
</dbReference>
<protein>
    <submittedName>
        <fullName evidence="13">H-sco1</fullName>
    </submittedName>
</protein>
<dbReference type="FunFam" id="3.40.30.10:FF:000013">
    <property type="entry name" value="Blast:Protein SCO1 homolog, mitochondrial"/>
    <property type="match status" value="1"/>
</dbReference>
<evidence type="ECO:0000256" key="4">
    <source>
        <dbReference type="ARBA" id="ARBA00022792"/>
    </source>
</evidence>
<feature type="binding site" evidence="9">
    <location>
        <position position="226"/>
    </location>
    <ligand>
        <name>Cu cation</name>
        <dbReference type="ChEBI" id="CHEBI:23378"/>
    </ligand>
</feature>
<evidence type="ECO:0000256" key="2">
    <source>
        <dbReference type="ARBA" id="ARBA00010996"/>
    </source>
</evidence>
<evidence type="ECO:0000256" key="7">
    <source>
        <dbReference type="ARBA" id="ARBA00023136"/>
    </source>
</evidence>
<dbReference type="AlphaFoldDB" id="A0A9P5JUK0"/>
<evidence type="ECO:0000313" key="14">
    <source>
        <dbReference type="Proteomes" id="UP000759537"/>
    </source>
</evidence>
<dbReference type="EMBL" id="WHVB01000073">
    <property type="protein sequence ID" value="KAF8463373.1"/>
    <property type="molecule type" value="Genomic_DNA"/>
</dbReference>
<keyword evidence="4 8" id="KW-0999">Mitochondrion inner membrane</keyword>
<gene>
    <name evidence="13" type="ORF">DFH94DRAFT_699576</name>
</gene>
<feature type="binding site" evidence="9">
    <location>
        <position position="135"/>
    </location>
    <ligand>
        <name>Cu cation</name>
        <dbReference type="ChEBI" id="CHEBI:23378"/>
    </ligand>
</feature>
<feature type="disulfide bond" description="Redox-active" evidence="10">
    <location>
        <begin position="135"/>
        <end position="139"/>
    </location>
</feature>
<evidence type="ECO:0000256" key="11">
    <source>
        <dbReference type="SAM" id="Phobius"/>
    </source>
</evidence>
<feature type="domain" description="Thioredoxin" evidence="12">
    <location>
        <begin position="97"/>
        <end position="261"/>
    </location>
</feature>
<keyword evidence="14" id="KW-1185">Reference proteome</keyword>
<evidence type="ECO:0000313" key="13">
    <source>
        <dbReference type="EMBL" id="KAF8463373.1"/>
    </source>
</evidence>
<name>A0A9P5JUK0_9AGAM</name>
<reference evidence="13" key="1">
    <citation type="submission" date="2019-10" db="EMBL/GenBank/DDBJ databases">
        <authorList>
            <consortium name="DOE Joint Genome Institute"/>
            <person name="Kuo A."/>
            <person name="Miyauchi S."/>
            <person name="Kiss E."/>
            <person name="Drula E."/>
            <person name="Kohler A."/>
            <person name="Sanchez-Garcia M."/>
            <person name="Andreopoulos B."/>
            <person name="Barry K.W."/>
            <person name="Bonito G."/>
            <person name="Buee M."/>
            <person name="Carver A."/>
            <person name="Chen C."/>
            <person name="Cichocki N."/>
            <person name="Clum A."/>
            <person name="Culley D."/>
            <person name="Crous P.W."/>
            <person name="Fauchery L."/>
            <person name="Girlanda M."/>
            <person name="Hayes R."/>
            <person name="Keri Z."/>
            <person name="LaButti K."/>
            <person name="Lipzen A."/>
            <person name="Lombard V."/>
            <person name="Magnuson J."/>
            <person name="Maillard F."/>
            <person name="Morin E."/>
            <person name="Murat C."/>
            <person name="Nolan M."/>
            <person name="Ohm R."/>
            <person name="Pangilinan J."/>
            <person name="Pereira M."/>
            <person name="Perotto S."/>
            <person name="Peter M."/>
            <person name="Riley R."/>
            <person name="Sitrit Y."/>
            <person name="Stielow B."/>
            <person name="Szollosi G."/>
            <person name="Zifcakova L."/>
            <person name="Stursova M."/>
            <person name="Spatafora J.W."/>
            <person name="Tedersoo L."/>
            <person name="Vaario L.-M."/>
            <person name="Yamada A."/>
            <person name="Yan M."/>
            <person name="Wang P."/>
            <person name="Xu J."/>
            <person name="Bruns T."/>
            <person name="Baldrian P."/>
            <person name="Vilgalys R."/>
            <person name="Henrissat B."/>
            <person name="Grigoriev I.V."/>
            <person name="Hibbett D."/>
            <person name="Nagy L.G."/>
            <person name="Martin F.M."/>
        </authorList>
    </citation>
    <scope>NUCLEOTIDE SEQUENCE</scope>
    <source>
        <strain evidence="13">Prilba</strain>
    </source>
</reference>
<keyword evidence="11" id="KW-1133">Transmembrane helix</keyword>
<evidence type="ECO:0000256" key="1">
    <source>
        <dbReference type="ARBA" id="ARBA00004273"/>
    </source>
</evidence>
<dbReference type="GO" id="GO:0006878">
    <property type="term" value="P:intracellular copper ion homeostasis"/>
    <property type="evidence" value="ECO:0007669"/>
    <property type="project" value="UniProtKB-UniRule"/>
</dbReference>
<comment type="subcellular location">
    <subcellularLocation>
        <location evidence="1 8">Mitochondrion inner membrane</location>
    </subcellularLocation>
</comment>
<dbReference type="PROSITE" id="PS51352">
    <property type="entry name" value="THIOREDOXIN_2"/>
    <property type="match status" value="1"/>
</dbReference>
<dbReference type="Proteomes" id="UP000759537">
    <property type="component" value="Unassembled WGS sequence"/>
</dbReference>